<comment type="similarity">
    <text evidence="7">Belongs to the binding-protein-dependent transport system permease family.</text>
</comment>
<evidence type="ECO:0000313" key="9">
    <source>
        <dbReference type="EMBL" id="MDQ0323370.1"/>
    </source>
</evidence>
<dbReference type="InterPro" id="IPR050366">
    <property type="entry name" value="BP-dependent_transpt_permease"/>
</dbReference>
<protein>
    <submittedName>
        <fullName evidence="9">Peptide/nickel transport system permease protein</fullName>
    </submittedName>
</protein>
<reference evidence="9 10" key="1">
    <citation type="submission" date="2023-07" db="EMBL/GenBank/DDBJ databases">
        <title>Genomic Encyclopedia of Type Strains, Phase IV (KMG-IV): sequencing the most valuable type-strain genomes for metagenomic binning, comparative biology and taxonomic classification.</title>
        <authorList>
            <person name="Goeker M."/>
        </authorList>
    </citation>
    <scope>NUCLEOTIDE SEQUENCE [LARGE SCALE GENOMIC DNA]</scope>
    <source>
        <strain evidence="9 10">DSM 1112</strain>
    </source>
</reference>
<dbReference type="SUPFAM" id="SSF161098">
    <property type="entry name" value="MetI-like"/>
    <property type="match status" value="1"/>
</dbReference>
<dbReference type="InterPro" id="IPR025966">
    <property type="entry name" value="OppC_N"/>
</dbReference>
<dbReference type="Gene3D" id="1.10.3720.10">
    <property type="entry name" value="MetI-like"/>
    <property type="match status" value="1"/>
</dbReference>
<sequence>MLPAFCGCLHWSQSACGCRLDTCQSAVEISKIMVNHLTISACVGLGFVAAFLLVALFAPYIAPYGVNDIVGSIWDYPSLNTPLGTDMLGRDLLSRFIWGARVTIFTAAAATGIAAAVGTSLGLLAGLRNDWLDAILSRLVDLLMAIPTLIFALVLLTVLPRSIIFIVGIIALLESTRFFRLSRSVASDIAALDYIETAILRGETRLWIVYREILPNALAPLVAETGLRFIFAVLFLSTLSFLGLGIQPPITDWGSLIKENKDGLLFGVGAALIPGAAIALLAVSVNMVVDWILDADAGLENE</sequence>
<evidence type="ECO:0000256" key="6">
    <source>
        <dbReference type="ARBA" id="ARBA00023136"/>
    </source>
</evidence>
<dbReference type="PANTHER" id="PTHR43386:SF25">
    <property type="entry name" value="PEPTIDE ABC TRANSPORTER PERMEASE PROTEIN"/>
    <property type="match status" value="1"/>
</dbReference>
<gene>
    <name evidence="9" type="ORF">QO002_005576</name>
</gene>
<comment type="caution">
    <text evidence="9">The sequence shown here is derived from an EMBL/GenBank/DDBJ whole genome shotgun (WGS) entry which is preliminary data.</text>
</comment>
<feature type="domain" description="ABC transmembrane type-1" evidence="8">
    <location>
        <begin position="100"/>
        <end position="289"/>
    </location>
</feature>
<dbReference type="InterPro" id="IPR035906">
    <property type="entry name" value="MetI-like_sf"/>
</dbReference>
<evidence type="ECO:0000256" key="2">
    <source>
        <dbReference type="ARBA" id="ARBA00022448"/>
    </source>
</evidence>
<feature type="transmembrane region" description="Helical" evidence="7">
    <location>
        <begin position="102"/>
        <end position="125"/>
    </location>
</feature>
<organism evidence="9 10">
    <name type="scientific">Pararhizobium capsulatum DSM 1112</name>
    <dbReference type="NCBI Taxonomy" id="1121113"/>
    <lineage>
        <taxon>Bacteria</taxon>
        <taxon>Pseudomonadati</taxon>
        <taxon>Pseudomonadota</taxon>
        <taxon>Alphaproteobacteria</taxon>
        <taxon>Hyphomicrobiales</taxon>
        <taxon>Rhizobiaceae</taxon>
        <taxon>Rhizobium/Agrobacterium group</taxon>
        <taxon>Pararhizobium</taxon>
    </lineage>
</organism>
<keyword evidence="3" id="KW-1003">Cell membrane</keyword>
<keyword evidence="6 7" id="KW-0472">Membrane</keyword>
<feature type="transmembrane region" description="Helical" evidence="7">
    <location>
        <begin position="264"/>
        <end position="283"/>
    </location>
</feature>
<evidence type="ECO:0000256" key="3">
    <source>
        <dbReference type="ARBA" id="ARBA00022475"/>
    </source>
</evidence>
<dbReference type="Pfam" id="PF00528">
    <property type="entry name" value="BPD_transp_1"/>
    <property type="match status" value="1"/>
</dbReference>
<evidence type="ECO:0000256" key="4">
    <source>
        <dbReference type="ARBA" id="ARBA00022692"/>
    </source>
</evidence>
<evidence type="ECO:0000256" key="5">
    <source>
        <dbReference type="ARBA" id="ARBA00022989"/>
    </source>
</evidence>
<evidence type="ECO:0000259" key="8">
    <source>
        <dbReference type="PROSITE" id="PS50928"/>
    </source>
</evidence>
<evidence type="ECO:0000256" key="7">
    <source>
        <dbReference type="RuleBase" id="RU363032"/>
    </source>
</evidence>
<feature type="transmembrane region" description="Helical" evidence="7">
    <location>
        <begin position="226"/>
        <end position="244"/>
    </location>
</feature>
<feature type="transmembrane region" description="Helical" evidence="7">
    <location>
        <begin position="38"/>
        <end position="62"/>
    </location>
</feature>
<keyword evidence="10" id="KW-1185">Reference proteome</keyword>
<comment type="subcellular location">
    <subcellularLocation>
        <location evidence="1 7">Cell membrane</location>
        <topology evidence="1 7">Multi-pass membrane protein</topology>
    </subcellularLocation>
</comment>
<keyword evidence="5 7" id="KW-1133">Transmembrane helix</keyword>
<dbReference type="CDD" id="cd06261">
    <property type="entry name" value="TM_PBP2"/>
    <property type="match status" value="1"/>
</dbReference>
<dbReference type="EMBL" id="JAUSVF010000003">
    <property type="protein sequence ID" value="MDQ0323370.1"/>
    <property type="molecule type" value="Genomic_DNA"/>
</dbReference>
<keyword evidence="2 7" id="KW-0813">Transport</keyword>
<dbReference type="PANTHER" id="PTHR43386">
    <property type="entry name" value="OLIGOPEPTIDE TRANSPORT SYSTEM PERMEASE PROTEIN APPC"/>
    <property type="match status" value="1"/>
</dbReference>
<name>A0ABU0BYM6_9HYPH</name>
<evidence type="ECO:0000256" key="1">
    <source>
        <dbReference type="ARBA" id="ARBA00004651"/>
    </source>
</evidence>
<dbReference type="InterPro" id="IPR000515">
    <property type="entry name" value="MetI-like"/>
</dbReference>
<dbReference type="Pfam" id="PF12911">
    <property type="entry name" value="OppC_N"/>
    <property type="match status" value="1"/>
</dbReference>
<proteinExistence type="inferred from homology"/>
<keyword evidence="4 7" id="KW-0812">Transmembrane</keyword>
<dbReference type="PROSITE" id="PS50928">
    <property type="entry name" value="ABC_TM1"/>
    <property type="match status" value="1"/>
</dbReference>
<evidence type="ECO:0000313" key="10">
    <source>
        <dbReference type="Proteomes" id="UP001230207"/>
    </source>
</evidence>
<dbReference type="Proteomes" id="UP001230207">
    <property type="component" value="Unassembled WGS sequence"/>
</dbReference>
<feature type="transmembrane region" description="Helical" evidence="7">
    <location>
        <begin position="145"/>
        <end position="173"/>
    </location>
</feature>
<accession>A0ABU0BYM6</accession>